<reference evidence="3 4" key="1">
    <citation type="submission" date="2016-10" db="EMBL/GenBank/DDBJ databases">
        <authorList>
            <person name="de Groot N.N."/>
        </authorList>
    </citation>
    <scope>NUCLEOTIDE SEQUENCE [LARGE SCALE GENOMIC DNA]</scope>
    <source>
        <strain evidence="3 4">ASO4-2</strain>
    </source>
</reference>
<protein>
    <recommendedName>
        <fullName evidence="5">Secreted protein</fullName>
    </recommendedName>
</protein>
<organism evidence="3 4">
    <name type="scientific">Desulfonatronum thiosulfatophilum</name>
    <dbReference type="NCBI Taxonomy" id="617002"/>
    <lineage>
        <taxon>Bacteria</taxon>
        <taxon>Pseudomonadati</taxon>
        <taxon>Thermodesulfobacteriota</taxon>
        <taxon>Desulfovibrionia</taxon>
        <taxon>Desulfovibrionales</taxon>
        <taxon>Desulfonatronaceae</taxon>
        <taxon>Desulfonatronum</taxon>
    </lineage>
</organism>
<feature type="compositionally biased region" description="Polar residues" evidence="1">
    <location>
        <begin position="66"/>
        <end position="76"/>
    </location>
</feature>
<feature type="chain" id="PRO_5011660414" description="Secreted protein" evidence="2">
    <location>
        <begin position="21"/>
        <end position="87"/>
    </location>
</feature>
<feature type="signal peptide" evidence="2">
    <location>
        <begin position="1"/>
        <end position="20"/>
    </location>
</feature>
<feature type="region of interest" description="Disordered" evidence="1">
    <location>
        <begin position="27"/>
        <end position="87"/>
    </location>
</feature>
<dbReference type="PROSITE" id="PS51257">
    <property type="entry name" value="PROKAR_LIPOPROTEIN"/>
    <property type="match status" value="1"/>
</dbReference>
<evidence type="ECO:0000256" key="2">
    <source>
        <dbReference type="SAM" id="SignalP"/>
    </source>
</evidence>
<dbReference type="Proteomes" id="UP000198771">
    <property type="component" value="Unassembled WGS sequence"/>
</dbReference>
<dbReference type="AlphaFoldDB" id="A0A1G6BNU1"/>
<sequence length="87" mass="9675">MFGKMTVPLLVLAACMFLGAACGPDQEEYELPVRPGERPSGYEQPTSEDRQWMQPEAPTEEPGSNRDFQTDGQEQEQGAPFDARPTQ</sequence>
<evidence type="ECO:0008006" key="5">
    <source>
        <dbReference type="Google" id="ProtNLM"/>
    </source>
</evidence>
<dbReference type="OrthoDB" id="8478256at2"/>
<proteinExistence type="predicted"/>
<dbReference type="STRING" id="617002.SAMN05660653_01082"/>
<keyword evidence="2" id="KW-0732">Signal</keyword>
<dbReference type="EMBL" id="FMXO01000005">
    <property type="protein sequence ID" value="SDB22322.1"/>
    <property type="molecule type" value="Genomic_DNA"/>
</dbReference>
<keyword evidence="4" id="KW-1185">Reference proteome</keyword>
<gene>
    <name evidence="3" type="ORF">SAMN05660653_01082</name>
</gene>
<accession>A0A1G6BNU1</accession>
<evidence type="ECO:0000313" key="4">
    <source>
        <dbReference type="Proteomes" id="UP000198771"/>
    </source>
</evidence>
<evidence type="ECO:0000256" key="1">
    <source>
        <dbReference type="SAM" id="MobiDB-lite"/>
    </source>
</evidence>
<dbReference type="RefSeq" id="WP_092118270.1">
    <property type="nucleotide sequence ID" value="NZ_FMXO01000005.1"/>
</dbReference>
<evidence type="ECO:0000313" key="3">
    <source>
        <dbReference type="EMBL" id="SDB22322.1"/>
    </source>
</evidence>
<name>A0A1G6BNU1_9BACT</name>